<dbReference type="SUPFAM" id="SSF51045">
    <property type="entry name" value="WW domain"/>
    <property type="match status" value="2"/>
</dbReference>
<reference evidence="11" key="2">
    <citation type="submission" date="2017-10" db="EMBL/GenBank/DDBJ databases">
        <title>Ladona fulva Genome sequencing and assembly.</title>
        <authorList>
            <person name="Murali S."/>
            <person name="Richards S."/>
            <person name="Bandaranaike D."/>
            <person name="Bellair M."/>
            <person name="Blankenburg K."/>
            <person name="Chao H."/>
            <person name="Dinh H."/>
            <person name="Doddapaneni H."/>
            <person name="Dugan-Rocha S."/>
            <person name="Elkadiri S."/>
            <person name="Gnanaolivu R."/>
            <person name="Hernandez B."/>
            <person name="Skinner E."/>
            <person name="Javaid M."/>
            <person name="Lee S."/>
            <person name="Li M."/>
            <person name="Ming W."/>
            <person name="Munidasa M."/>
            <person name="Muniz J."/>
            <person name="Nguyen L."/>
            <person name="Hughes D."/>
            <person name="Osuji N."/>
            <person name="Pu L.-L."/>
            <person name="Puazo M."/>
            <person name="Qu C."/>
            <person name="Quiroz J."/>
            <person name="Raj R."/>
            <person name="Weissenberger G."/>
            <person name="Xin Y."/>
            <person name="Zou X."/>
            <person name="Han Y."/>
            <person name="Worley K."/>
            <person name="Muzny D."/>
            <person name="Gibbs R."/>
        </authorList>
    </citation>
    <scope>NUCLEOTIDE SEQUENCE</scope>
    <source>
        <strain evidence="11">Sampled in the wild</strain>
    </source>
</reference>
<dbReference type="InterPro" id="IPR036291">
    <property type="entry name" value="NAD(P)-bd_dom_sf"/>
</dbReference>
<dbReference type="InterPro" id="IPR036020">
    <property type="entry name" value="WW_dom_sf"/>
</dbReference>
<keyword evidence="12" id="KW-1185">Reference proteome</keyword>
<dbReference type="InterPro" id="IPR002347">
    <property type="entry name" value="SDR_fam"/>
</dbReference>
<dbReference type="PROSITE" id="PS50020">
    <property type="entry name" value="WW_DOMAIN_2"/>
    <property type="match status" value="2"/>
</dbReference>
<evidence type="ECO:0000313" key="11">
    <source>
        <dbReference type="EMBL" id="KAG8227059.1"/>
    </source>
</evidence>
<dbReference type="OrthoDB" id="9989144at2759"/>
<gene>
    <name evidence="11" type="ORF">J437_LFUL013242</name>
</gene>
<feature type="domain" description="WW" evidence="10">
    <location>
        <begin position="53"/>
        <end position="86"/>
    </location>
</feature>
<dbReference type="PROSITE" id="PS01159">
    <property type="entry name" value="WW_DOMAIN_1"/>
    <property type="match status" value="1"/>
</dbReference>
<evidence type="ECO:0000256" key="5">
    <source>
        <dbReference type="ARBA" id="ARBA00022703"/>
    </source>
</evidence>
<sequence>MAAVVPDSDSEDELPPGWEERATTDGSVYYVNHSTKGTQWTHPRTGKKKIVSGDLPPGWERTVGDDGRVLFIDHVNRRTTYSDPRLAFASEEKEHPGDIRQRFDASTSALQILHGRLLVGKVAIVTGSNCGIGFETARSLSLHGCTVILACRRVAEGEKAVSLIKEEAKSKGNINGSHVVNADVEVMELDLSSLHSVKAFAINFKLKHRKLDILILNAAVFGLGFCLTEDGFETHFQVNHLGSFYLTLLLEEPLTLAAPSRVVVVSSESHRFSYLNVDNISQERLSPSVPSHYSSGMAAYNDSK</sequence>
<feature type="region of interest" description="Disordered" evidence="9">
    <location>
        <begin position="1"/>
        <end position="25"/>
    </location>
</feature>
<dbReference type="SMART" id="SM00456">
    <property type="entry name" value="WW"/>
    <property type="match status" value="2"/>
</dbReference>
<name>A0A8K0P0V8_LADFU</name>
<organism evidence="11 12">
    <name type="scientific">Ladona fulva</name>
    <name type="common">Scarce chaser dragonfly</name>
    <name type="synonym">Libellula fulva</name>
    <dbReference type="NCBI Taxonomy" id="123851"/>
    <lineage>
        <taxon>Eukaryota</taxon>
        <taxon>Metazoa</taxon>
        <taxon>Ecdysozoa</taxon>
        <taxon>Arthropoda</taxon>
        <taxon>Hexapoda</taxon>
        <taxon>Insecta</taxon>
        <taxon>Pterygota</taxon>
        <taxon>Palaeoptera</taxon>
        <taxon>Odonata</taxon>
        <taxon>Epiprocta</taxon>
        <taxon>Anisoptera</taxon>
        <taxon>Libelluloidea</taxon>
        <taxon>Libellulidae</taxon>
        <taxon>Ladona</taxon>
    </lineage>
</organism>
<reference evidence="11" key="1">
    <citation type="submission" date="2013-04" db="EMBL/GenBank/DDBJ databases">
        <authorList>
            <person name="Qu J."/>
            <person name="Murali S.C."/>
            <person name="Bandaranaike D."/>
            <person name="Bellair M."/>
            <person name="Blankenburg K."/>
            <person name="Chao H."/>
            <person name="Dinh H."/>
            <person name="Doddapaneni H."/>
            <person name="Downs B."/>
            <person name="Dugan-Rocha S."/>
            <person name="Elkadiri S."/>
            <person name="Gnanaolivu R.D."/>
            <person name="Hernandez B."/>
            <person name="Javaid M."/>
            <person name="Jayaseelan J.C."/>
            <person name="Lee S."/>
            <person name="Li M."/>
            <person name="Ming W."/>
            <person name="Munidasa M."/>
            <person name="Muniz J."/>
            <person name="Nguyen L."/>
            <person name="Ongeri F."/>
            <person name="Osuji N."/>
            <person name="Pu L.-L."/>
            <person name="Puazo M."/>
            <person name="Qu C."/>
            <person name="Quiroz J."/>
            <person name="Raj R."/>
            <person name="Weissenberger G."/>
            <person name="Xin Y."/>
            <person name="Zou X."/>
            <person name="Han Y."/>
            <person name="Richards S."/>
            <person name="Worley K."/>
            <person name="Muzny D."/>
            <person name="Gibbs R."/>
        </authorList>
    </citation>
    <scope>NUCLEOTIDE SEQUENCE</scope>
    <source>
        <strain evidence="11">Sampled in the wild</strain>
    </source>
</reference>
<evidence type="ECO:0000259" key="10">
    <source>
        <dbReference type="PROSITE" id="PS50020"/>
    </source>
</evidence>
<dbReference type="AlphaFoldDB" id="A0A8K0P0V8"/>
<evidence type="ECO:0000256" key="6">
    <source>
        <dbReference type="ARBA" id="ARBA00023002"/>
    </source>
</evidence>
<dbReference type="PRINTS" id="PR00081">
    <property type="entry name" value="GDHRDH"/>
</dbReference>
<dbReference type="GO" id="GO:0005794">
    <property type="term" value="C:Golgi apparatus"/>
    <property type="evidence" value="ECO:0007669"/>
    <property type="project" value="UniProtKB-SubCell"/>
</dbReference>
<dbReference type="PANTHER" id="PTHR43157:SF31">
    <property type="entry name" value="PHOSPHATIDYLINOSITOL-GLYCAN BIOSYNTHESIS CLASS F PROTEIN"/>
    <property type="match status" value="1"/>
</dbReference>
<keyword evidence="6" id="KW-0560">Oxidoreductase</keyword>
<keyword evidence="4" id="KW-0879">Wnt signaling pathway</keyword>
<evidence type="ECO:0000313" key="12">
    <source>
        <dbReference type="Proteomes" id="UP000792457"/>
    </source>
</evidence>
<keyword evidence="7" id="KW-0333">Golgi apparatus</keyword>
<protein>
    <recommendedName>
        <fullName evidence="3">WW domain-containing oxidoreductase</fullName>
    </recommendedName>
</protein>
<keyword evidence="5" id="KW-0053">Apoptosis</keyword>
<dbReference type="Pfam" id="PF00397">
    <property type="entry name" value="WW"/>
    <property type="match status" value="1"/>
</dbReference>
<dbReference type="GO" id="GO:0016491">
    <property type="term" value="F:oxidoreductase activity"/>
    <property type="evidence" value="ECO:0007669"/>
    <property type="project" value="UniProtKB-KW"/>
</dbReference>
<dbReference type="EMBL" id="KZ308309">
    <property type="protein sequence ID" value="KAG8227059.1"/>
    <property type="molecule type" value="Genomic_DNA"/>
</dbReference>
<dbReference type="SUPFAM" id="SSF51735">
    <property type="entry name" value="NAD(P)-binding Rossmann-fold domains"/>
    <property type="match status" value="1"/>
</dbReference>
<proteinExistence type="predicted"/>
<evidence type="ECO:0000256" key="2">
    <source>
        <dbReference type="ARBA" id="ARBA00004555"/>
    </source>
</evidence>
<evidence type="ECO:0000256" key="8">
    <source>
        <dbReference type="ARBA" id="ARBA00023228"/>
    </source>
</evidence>
<evidence type="ECO:0000256" key="3">
    <source>
        <dbReference type="ARBA" id="ARBA00016094"/>
    </source>
</evidence>
<dbReference type="Proteomes" id="UP000792457">
    <property type="component" value="Unassembled WGS sequence"/>
</dbReference>
<dbReference type="GO" id="GO:0005764">
    <property type="term" value="C:lysosome"/>
    <property type="evidence" value="ECO:0007669"/>
    <property type="project" value="UniProtKB-SubCell"/>
</dbReference>
<evidence type="ECO:0000256" key="4">
    <source>
        <dbReference type="ARBA" id="ARBA00022687"/>
    </source>
</evidence>
<dbReference type="GO" id="GO:0006915">
    <property type="term" value="P:apoptotic process"/>
    <property type="evidence" value="ECO:0007669"/>
    <property type="project" value="UniProtKB-KW"/>
</dbReference>
<comment type="caution">
    <text evidence="11">The sequence shown here is derived from an EMBL/GenBank/DDBJ whole genome shotgun (WGS) entry which is preliminary data.</text>
</comment>
<feature type="domain" description="WW" evidence="10">
    <location>
        <begin position="12"/>
        <end position="45"/>
    </location>
</feature>
<dbReference type="Gene3D" id="3.40.50.720">
    <property type="entry name" value="NAD(P)-binding Rossmann-like Domain"/>
    <property type="match status" value="1"/>
</dbReference>
<feature type="non-terminal residue" evidence="11">
    <location>
        <position position="304"/>
    </location>
</feature>
<dbReference type="Pfam" id="PF00106">
    <property type="entry name" value="adh_short"/>
    <property type="match status" value="1"/>
</dbReference>
<comment type="subcellular location">
    <subcellularLocation>
        <location evidence="2">Golgi apparatus</location>
    </subcellularLocation>
    <subcellularLocation>
        <location evidence="1">Lysosome</location>
    </subcellularLocation>
</comment>
<dbReference type="GO" id="GO:0016055">
    <property type="term" value="P:Wnt signaling pathway"/>
    <property type="evidence" value="ECO:0007669"/>
    <property type="project" value="UniProtKB-KW"/>
</dbReference>
<dbReference type="Gene3D" id="2.20.70.10">
    <property type="match status" value="2"/>
</dbReference>
<evidence type="ECO:0000256" key="9">
    <source>
        <dbReference type="SAM" id="MobiDB-lite"/>
    </source>
</evidence>
<keyword evidence="8" id="KW-0458">Lysosome</keyword>
<evidence type="ECO:0000256" key="1">
    <source>
        <dbReference type="ARBA" id="ARBA00004371"/>
    </source>
</evidence>
<dbReference type="InterPro" id="IPR001202">
    <property type="entry name" value="WW_dom"/>
</dbReference>
<evidence type="ECO:0000256" key="7">
    <source>
        <dbReference type="ARBA" id="ARBA00023034"/>
    </source>
</evidence>
<accession>A0A8K0P0V8</accession>
<dbReference type="CDD" id="cd00201">
    <property type="entry name" value="WW"/>
    <property type="match status" value="2"/>
</dbReference>
<dbReference type="PANTHER" id="PTHR43157">
    <property type="entry name" value="PHOSPHATIDYLINOSITOL-GLYCAN BIOSYNTHESIS CLASS F PROTEIN-RELATED"/>
    <property type="match status" value="1"/>
</dbReference>